<dbReference type="EMBL" id="CP007139">
    <property type="protein sequence ID" value="AIE87577.1"/>
    <property type="molecule type" value="Genomic_DNA"/>
</dbReference>
<gene>
    <name evidence="1" type="ORF">OP10G_4209</name>
</gene>
<reference evidence="1 2" key="1">
    <citation type="journal article" date="2014" name="PLoS ONE">
        <title>The first complete genome sequence of the class fimbriimonadia in the phylum armatimonadetes.</title>
        <authorList>
            <person name="Hu Z.Y."/>
            <person name="Wang Y.Z."/>
            <person name="Im W.T."/>
            <person name="Wang S.Y."/>
            <person name="Zhao G.P."/>
            <person name="Zheng H.J."/>
            <person name="Quan Z.X."/>
        </authorList>
    </citation>
    <scope>NUCLEOTIDE SEQUENCE [LARGE SCALE GENOMIC DNA]</scope>
    <source>
        <strain evidence="1">Gsoil 348</strain>
    </source>
</reference>
<evidence type="ECO:0000313" key="1">
    <source>
        <dbReference type="EMBL" id="AIE87577.1"/>
    </source>
</evidence>
<name>A0A068NW66_FIMGI</name>
<evidence type="ECO:0000313" key="2">
    <source>
        <dbReference type="Proteomes" id="UP000027982"/>
    </source>
</evidence>
<protein>
    <submittedName>
        <fullName evidence="1">Uncharacterized protein</fullName>
    </submittedName>
</protein>
<accession>A0A068NW66</accession>
<keyword evidence="2" id="KW-1185">Reference proteome</keyword>
<sequence length="179" mass="19219">MTSEETVARPLSERELFFATNHQAAHAVVAMTLGCFVGDLAVSDEADTDPGWSSSPAPLADAESIFAAGYAMEMLLWRTRGRAWAESECDRQRLADRYGDVTGNDLSPEAADARFLDAAAQSRAILNHDGARRTIDALAHALVECYSRGSGRLEAAAVRAITTQFFGDQRPVAAISVAD</sequence>
<dbReference type="RefSeq" id="WP_025228527.1">
    <property type="nucleotide sequence ID" value="NZ_CP007139.1"/>
</dbReference>
<dbReference type="STRING" id="661478.OP10G_4209"/>
<dbReference type="Proteomes" id="UP000027982">
    <property type="component" value="Chromosome"/>
</dbReference>
<dbReference type="AlphaFoldDB" id="A0A068NW66"/>
<proteinExistence type="predicted"/>
<organism evidence="1 2">
    <name type="scientific">Fimbriimonas ginsengisoli Gsoil 348</name>
    <dbReference type="NCBI Taxonomy" id="661478"/>
    <lineage>
        <taxon>Bacteria</taxon>
        <taxon>Bacillati</taxon>
        <taxon>Armatimonadota</taxon>
        <taxon>Fimbriimonadia</taxon>
        <taxon>Fimbriimonadales</taxon>
        <taxon>Fimbriimonadaceae</taxon>
        <taxon>Fimbriimonas</taxon>
    </lineage>
</organism>
<dbReference type="KEGG" id="fgi:OP10G_4209"/>
<dbReference type="HOGENOM" id="CLU_1501374_0_0_0"/>